<reference evidence="2" key="1">
    <citation type="submission" date="2019-08" db="EMBL/GenBank/DDBJ databases">
        <title>The improved chromosome-level genome for the pearl oyster Pinctada fucata martensii using PacBio sequencing and Hi-C.</title>
        <authorList>
            <person name="Zheng Z."/>
        </authorList>
    </citation>
    <scope>NUCLEOTIDE SEQUENCE</scope>
    <source>
        <strain evidence="2">ZZ-2019</strain>
        <tissue evidence="2">Adductor muscle</tissue>
    </source>
</reference>
<dbReference type="AlphaFoldDB" id="A0AA88XIC9"/>
<gene>
    <name evidence="2" type="ORF">FSP39_008684</name>
</gene>
<keyword evidence="1" id="KW-1133">Transmembrane helix</keyword>
<evidence type="ECO:0000313" key="2">
    <source>
        <dbReference type="EMBL" id="KAK3085787.1"/>
    </source>
</evidence>
<keyword evidence="3" id="KW-1185">Reference proteome</keyword>
<comment type="caution">
    <text evidence="2">The sequence shown here is derived from an EMBL/GenBank/DDBJ whole genome shotgun (WGS) entry which is preliminary data.</text>
</comment>
<proteinExistence type="predicted"/>
<sequence>MFYSKIYGRRQRDLMTRLRALYDEGHNCLIRCAPLYNKLSMVINHPTLANILAINEKDYIPLTAIDKRIIEIDLMSCSVTLPTDDPVAMARTVFETAELLSTRHEFRSAIKLRISYILQIIAVIFLSKSKNGTSNKFRYKYMNSAHSILRKTKCLLFMGEMYFASSLYAIGCYQKAMKFVECIKQGLQSRPYMYEWNLNDDIIKSCRQRGMTYEEIVKMFIIGEYDCDMTVSIEELRLESAARKRTVGTDLLFIPPLVYLNFLLILSYTRLNETRKRNEVMCELYTLVSSDNGEHIKGTQKAISWEILGMCQQMCGSSDNAMQSYINAMNDGHNEFKPATEARINSLFNSM</sequence>
<name>A0AA88XIC9_PINIB</name>
<dbReference type="EMBL" id="VSWD01000012">
    <property type="protein sequence ID" value="KAK3085787.1"/>
    <property type="molecule type" value="Genomic_DNA"/>
</dbReference>
<keyword evidence="1" id="KW-0812">Transmembrane</keyword>
<feature type="transmembrane region" description="Helical" evidence="1">
    <location>
        <begin position="252"/>
        <end position="271"/>
    </location>
</feature>
<evidence type="ECO:0000256" key="1">
    <source>
        <dbReference type="SAM" id="Phobius"/>
    </source>
</evidence>
<organism evidence="2 3">
    <name type="scientific">Pinctada imbricata</name>
    <name type="common">Atlantic pearl-oyster</name>
    <name type="synonym">Pinctada martensii</name>
    <dbReference type="NCBI Taxonomy" id="66713"/>
    <lineage>
        <taxon>Eukaryota</taxon>
        <taxon>Metazoa</taxon>
        <taxon>Spiralia</taxon>
        <taxon>Lophotrochozoa</taxon>
        <taxon>Mollusca</taxon>
        <taxon>Bivalvia</taxon>
        <taxon>Autobranchia</taxon>
        <taxon>Pteriomorphia</taxon>
        <taxon>Pterioida</taxon>
        <taxon>Pterioidea</taxon>
        <taxon>Pteriidae</taxon>
        <taxon>Pinctada</taxon>
    </lineage>
</organism>
<protein>
    <submittedName>
        <fullName evidence="2">Uncharacterized protein</fullName>
    </submittedName>
</protein>
<evidence type="ECO:0000313" key="3">
    <source>
        <dbReference type="Proteomes" id="UP001186944"/>
    </source>
</evidence>
<keyword evidence="1" id="KW-0472">Membrane</keyword>
<accession>A0AA88XIC9</accession>
<dbReference type="Proteomes" id="UP001186944">
    <property type="component" value="Unassembled WGS sequence"/>
</dbReference>